<feature type="domain" description="GGDEF" evidence="4">
    <location>
        <begin position="453"/>
        <end position="585"/>
    </location>
</feature>
<dbReference type="Pfam" id="PF00990">
    <property type="entry name" value="GGDEF"/>
    <property type="match status" value="1"/>
</dbReference>
<dbReference type="Gene3D" id="3.30.70.270">
    <property type="match status" value="1"/>
</dbReference>
<evidence type="ECO:0000259" key="4">
    <source>
        <dbReference type="PROSITE" id="PS50887"/>
    </source>
</evidence>
<reference evidence="5" key="1">
    <citation type="submission" date="2018-10" db="EMBL/GenBank/DDBJ databases">
        <title>Acidithiobacillus sulfuriphilus sp. nov.: an extremely acidophilic sulfur-oxidizing chemolithotroph isolated from a neutral pH environment.</title>
        <authorList>
            <person name="Falagan C."/>
            <person name="Moya-Beltran A."/>
            <person name="Quatrini R."/>
            <person name="Johnson D.B."/>
        </authorList>
    </citation>
    <scope>NUCLEOTIDE SEQUENCE [LARGE SCALE GENOMIC DNA]</scope>
    <source>
        <strain evidence="5">CJ-2</strain>
    </source>
</reference>
<organism evidence="5">
    <name type="scientific">Acidithiobacillus sulfuriphilus</name>
    <dbReference type="NCBI Taxonomy" id="1867749"/>
    <lineage>
        <taxon>Bacteria</taxon>
        <taxon>Pseudomonadati</taxon>
        <taxon>Pseudomonadota</taxon>
        <taxon>Acidithiobacillia</taxon>
        <taxon>Acidithiobacillales</taxon>
        <taxon>Acidithiobacillaceae</taxon>
        <taxon>Acidithiobacillus</taxon>
    </lineage>
</organism>
<dbReference type="OrthoDB" id="5293332at2"/>
<protein>
    <recommendedName>
        <fullName evidence="1">diguanylate cyclase</fullName>
        <ecNumber evidence="1">2.7.7.65</ecNumber>
    </recommendedName>
</protein>
<dbReference type="AlphaFoldDB" id="A0A3M8QZG2"/>
<dbReference type="EC" id="2.7.7.65" evidence="1"/>
<dbReference type="PANTHER" id="PTHR45138">
    <property type="entry name" value="REGULATORY COMPONENTS OF SENSORY TRANSDUCTION SYSTEM"/>
    <property type="match status" value="1"/>
</dbReference>
<sequence>MSKSLSPAAIAREAFKRLAAAGLPPTPEHYQRFYEELAGQGATADIPPWLLILLRQWGERYGSPWVEIHAAARNGRTDTVERALSTLIQSCHDAAQHGVSWGALLSRLLHEWERSQQGLTHLQKRAAMSALLHEENPQLPLRLALTVDEWSLLPERAVGQASLSDLEQPAAAALRADGLATPDRAEVVCANWQTLWRQALQLGILPWFGQDSVQSQGEKCLKAAENASGDASRPLLTAARELWRRIDEAGERQMELRQGLEHLLRLIVDNVTELLPEDKWLSGQMALLQGIISQPLDNERVQQAENSLKDIIYKQGVLKHSVEEARAAVKELVGLIIQGIGEFSDRSGSYYRNLETSLKHLEAIDDWESIHDIVSRIIGDSKEMQLRGRQLRDDLLQARQQVEVAQVQIHQLETELEQTSQLIHTDPLTGVLNRRGLDAAFERESNRAQRLHQPLSLAMLDLDYFKRINDTYGHDLGDEILRHLTQLLIRDLRPSDVVARFGGEEFIVLLPDADTPHALQAIARVQQDLARTPVRHKDAPIAVTFSAGVSLWQPGERLAAVIDRADGALYRAKKAGRNRILLADS</sequence>
<comment type="caution">
    <text evidence="5">The sequence shown here is derived from an EMBL/GenBank/DDBJ whole genome shotgun (WGS) entry which is preliminary data.</text>
</comment>
<dbReference type="RefSeq" id="WP_123104029.1">
    <property type="nucleotide sequence ID" value="NZ_CP127527.1"/>
</dbReference>
<dbReference type="PANTHER" id="PTHR45138:SF9">
    <property type="entry name" value="DIGUANYLATE CYCLASE DGCM-RELATED"/>
    <property type="match status" value="1"/>
</dbReference>
<dbReference type="FunFam" id="3.30.70.270:FF:000001">
    <property type="entry name" value="Diguanylate cyclase domain protein"/>
    <property type="match status" value="1"/>
</dbReference>
<dbReference type="EMBL" id="RIZI01000169">
    <property type="protein sequence ID" value="RNF61475.1"/>
    <property type="molecule type" value="Genomic_DNA"/>
</dbReference>
<dbReference type="InterPro" id="IPR029787">
    <property type="entry name" value="Nucleotide_cyclase"/>
</dbReference>
<accession>A0A3M8QZG2</accession>
<dbReference type="InterPro" id="IPR000160">
    <property type="entry name" value="GGDEF_dom"/>
</dbReference>
<keyword evidence="3" id="KW-0175">Coiled coil</keyword>
<feature type="coiled-coil region" evidence="3">
    <location>
        <begin position="395"/>
        <end position="422"/>
    </location>
</feature>
<dbReference type="InterPro" id="IPR050469">
    <property type="entry name" value="Diguanylate_Cyclase"/>
</dbReference>
<proteinExistence type="predicted"/>
<dbReference type="InterPro" id="IPR043128">
    <property type="entry name" value="Rev_trsase/Diguanyl_cyclase"/>
</dbReference>
<evidence type="ECO:0000313" key="5">
    <source>
        <dbReference type="EMBL" id="RNF61475.1"/>
    </source>
</evidence>
<dbReference type="CDD" id="cd01949">
    <property type="entry name" value="GGDEF"/>
    <property type="match status" value="1"/>
</dbReference>
<evidence type="ECO:0000256" key="2">
    <source>
        <dbReference type="ARBA" id="ARBA00034247"/>
    </source>
</evidence>
<evidence type="ECO:0000256" key="1">
    <source>
        <dbReference type="ARBA" id="ARBA00012528"/>
    </source>
</evidence>
<gene>
    <name evidence="5" type="ORF">EC580_08390</name>
</gene>
<evidence type="ECO:0000256" key="3">
    <source>
        <dbReference type="SAM" id="Coils"/>
    </source>
</evidence>
<comment type="catalytic activity">
    <reaction evidence="2">
        <text>2 GTP = 3',3'-c-di-GMP + 2 diphosphate</text>
        <dbReference type="Rhea" id="RHEA:24898"/>
        <dbReference type="ChEBI" id="CHEBI:33019"/>
        <dbReference type="ChEBI" id="CHEBI:37565"/>
        <dbReference type="ChEBI" id="CHEBI:58805"/>
        <dbReference type="EC" id="2.7.7.65"/>
    </reaction>
</comment>
<dbReference type="GO" id="GO:0052621">
    <property type="term" value="F:diguanylate cyclase activity"/>
    <property type="evidence" value="ECO:0007669"/>
    <property type="project" value="UniProtKB-EC"/>
</dbReference>
<dbReference type="SUPFAM" id="SSF55073">
    <property type="entry name" value="Nucleotide cyclase"/>
    <property type="match status" value="1"/>
</dbReference>
<dbReference type="PROSITE" id="PS50887">
    <property type="entry name" value="GGDEF"/>
    <property type="match status" value="1"/>
</dbReference>
<dbReference type="SMART" id="SM00267">
    <property type="entry name" value="GGDEF"/>
    <property type="match status" value="1"/>
</dbReference>
<name>A0A3M8QZG2_9PROT</name>
<dbReference type="NCBIfam" id="TIGR00254">
    <property type="entry name" value="GGDEF"/>
    <property type="match status" value="1"/>
</dbReference>